<organism evidence="2 3">
    <name type="scientific">Zalerion maritima</name>
    <dbReference type="NCBI Taxonomy" id="339359"/>
    <lineage>
        <taxon>Eukaryota</taxon>
        <taxon>Fungi</taxon>
        <taxon>Dikarya</taxon>
        <taxon>Ascomycota</taxon>
        <taxon>Pezizomycotina</taxon>
        <taxon>Sordariomycetes</taxon>
        <taxon>Lulworthiomycetidae</taxon>
        <taxon>Lulworthiales</taxon>
        <taxon>Lulworthiaceae</taxon>
        <taxon>Zalerion</taxon>
    </lineage>
</organism>
<evidence type="ECO:0000313" key="3">
    <source>
        <dbReference type="Proteomes" id="UP001201980"/>
    </source>
</evidence>
<accession>A0AAD5RI21</accession>
<gene>
    <name evidence="2" type="ORF">MKZ38_008146</name>
</gene>
<feature type="compositionally biased region" description="Polar residues" evidence="1">
    <location>
        <begin position="382"/>
        <end position="403"/>
    </location>
</feature>
<evidence type="ECO:0000313" key="2">
    <source>
        <dbReference type="EMBL" id="KAJ2893879.1"/>
    </source>
</evidence>
<comment type="caution">
    <text evidence="2">The sequence shown here is derived from an EMBL/GenBank/DDBJ whole genome shotgun (WGS) entry which is preliminary data.</text>
</comment>
<dbReference type="AlphaFoldDB" id="A0AAD5RI21"/>
<feature type="compositionally biased region" description="Low complexity" evidence="1">
    <location>
        <begin position="360"/>
        <end position="379"/>
    </location>
</feature>
<sequence>MDCTRAPSWWAAKGDDNTAPRTRKKLQKVGGSRQPRHGSIESVPAENNPRTIAKALAAANTTVTAATHYSIPLPPDLSDSKWLEYIRRSGYLGTSAESALLAREALVPLPARISNSNSSKNHDTSPESAPATSCPSSPSTPGTPPPKLAHLAASAARRHNLRQLQPEHAHVHEDGSGHGGYHRHRPPGRALTGAETWTRSEESLGHFSGSSGGLTLTSTRTRAKTPVYAIGQLEELEHVEVGNTRDNRVARERVGSNDNVELIAEQYRALLESRASFSTDSQSEPLSSPQPDDERHAGHIGGQSLVPRGSPAVTAHEGSLPLLLSPHSDDGTLVSFEEETIYFKPMSFSPEPTSPLAPGSSSSGSSSSRSTNNNNSHLSPRSLASPNCARSTSATPSTLGSTPENNSLQICLDLLTRELASSMSRGPCKSSALQIWVMIEAYGRLKGRLLEVTNLTIDEARPLHIMFDMWLRALYSIHHSITAESELQGLEETLD</sequence>
<feature type="region of interest" description="Disordered" evidence="1">
    <location>
        <begin position="1"/>
        <end position="49"/>
    </location>
</feature>
<reference evidence="2" key="1">
    <citation type="submission" date="2022-07" db="EMBL/GenBank/DDBJ databases">
        <title>Draft genome sequence of Zalerion maritima ATCC 34329, a (micro)plastics degrading marine fungus.</title>
        <authorList>
            <person name="Paco A."/>
            <person name="Goncalves M.F.M."/>
            <person name="Rocha-Santos T.A.P."/>
            <person name="Alves A."/>
        </authorList>
    </citation>
    <scope>NUCLEOTIDE SEQUENCE</scope>
    <source>
        <strain evidence="2">ATCC 34329</strain>
    </source>
</reference>
<dbReference type="Proteomes" id="UP001201980">
    <property type="component" value="Unassembled WGS sequence"/>
</dbReference>
<protein>
    <submittedName>
        <fullName evidence="2">Uncharacterized protein</fullName>
    </submittedName>
</protein>
<feature type="region of interest" description="Disordered" evidence="1">
    <location>
        <begin position="275"/>
        <end position="314"/>
    </location>
</feature>
<feature type="region of interest" description="Disordered" evidence="1">
    <location>
        <begin position="113"/>
        <end position="148"/>
    </location>
</feature>
<proteinExistence type="predicted"/>
<feature type="compositionally biased region" description="Low complexity" evidence="1">
    <location>
        <begin position="126"/>
        <end position="140"/>
    </location>
</feature>
<keyword evidence="3" id="KW-1185">Reference proteome</keyword>
<feature type="region of interest" description="Disordered" evidence="1">
    <location>
        <begin position="169"/>
        <end position="191"/>
    </location>
</feature>
<dbReference type="EMBL" id="JAKWBI020000556">
    <property type="protein sequence ID" value="KAJ2893879.1"/>
    <property type="molecule type" value="Genomic_DNA"/>
</dbReference>
<name>A0AAD5RI21_9PEZI</name>
<feature type="compositionally biased region" description="Polar residues" evidence="1">
    <location>
        <begin position="275"/>
        <end position="290"/>
    </location>
</feature>
<evidence type="ECO:0000256" key="1">
    <source>
        <dbReference type="SAM" id="MobiDB-lite"/>
    </source>
</evidence>
<feature type="region of interest" description="Disordered" evidence="1">
    <location>
        <begin position="345"/>
        <end position="403"/>
    </location>
</feature>